<evidence type="ECO:0000256" key="2">
    <source>
        <dbReference type="ARBA" id="ARBA00010788"/>
    </source>
</evidence>
<dbReference type="GO" id="GO:0006397">
    <property type="term" value="P:mRNA processing"/>
    <property type="evidence" value="ECO:0007669"/>
    <property type="project" value="UniProtKB-KW"/>
</dbReference>
<dbReference type="GO" id="GO:0071011">
    <property type="term" value="C:precatalytic spliceosome"/>
    <property type="evidence" value="ECO:0007669"/>
    <property type="project" value="TreeGrafter"/>
</dbReference>
<dbReference type="STRING" id="133381.A0A2T9ZI04"/>
<sequence>MDSHTIDALPYFDKEYEDPATRKIVDELIAEEMKNNSANDSIKLPPPISLFRNNPLLRAEYDRQKKNIPMKKFDTERYKLNQPEGDLAGDTEEWINSINNARSQLEHQQNRIENLELLNKYGANAWKIHNSRLESILDQLNKDLDYTNEQILYINKARKYEQTEASIELGNLNNKWNSLIVQLADIKAAIAQLEEKNES</sequence>
<protein>
    <recommendedName>
        <fullName evidence="10">Pre-mRNA-splicing factor SPF27</fullName>
    </recommendedName>
</protein>
<comment type="subcellular location">
    <subcellularLocation>
        <location evidence="1">Nucleus</location>
    </subcellularLocation>
</comment>
<keyword evidence="3" id="KW-0507">mRNA processing</keyword>
<evidence type="ECO:0000256" key="5">
    <source>
        <dbReference type="ARBA" id="ARBA00023187"/>
    </source>
</evidence>
<evidence type="ECO:0008006" key="10">
    <source>
        <dbReference type="Google" id="ProtNLM"/>
    </source>
</evidence>
<evidence type="ECO:0000256" key="7">
    <source>
        <dbReference type="SAM" id="Coils"/>
    </source>
</evidence>
<dbReference type="AlphaFoldDB" id="A0A2T9ZI04"/>
<keyword evidence="4" id="KW-0747">Spliceosome</keyword>
<reference evidence="8 9" key="1">
    <citation type="journal article" date="2018" name="MBio">
        <title>Comparative Genomics Reveals the Core Gene Toolbox for the Fungus-Insect Symbiosis.</title>
        <authorList>
            <person name="Wang Y."/>
            <person name="Stata M."/>
            <person name="Wang W."/>
            <person name="Stajich J.E."/>
            <person name="White M.M."/>
            <person name="Moncalvo J.M."/>
        </authorList>
    </citation>
    <scope>NUCLEOTIDE SEQUENCE [LARGE SCALE GENOMIC DNA]</scope>
    <source>
        <strain evidence="8 9">SC-DP-2</strain>
    </source>
</reference>
<feature type="coiled-coil region" evidence="7">
    <location>
        <begin position="91"/>
        <end position="150"/>
    </location>
</feature>
<dbReference type="GO" id="GO:0000974">
    <property type="term" value="C:Prp19 complex"/>
    <property type="evidence" value="ECO:0007669"/>
    <property type="project" value="TreeGrafter"/>
</dbReference>
<dbReference type="PANTHER" id="PTHR13296:SF0">
    <property type="entry name" value="PRE-MRNA-SPLICING FACTOR SPF27"/>
    <property type="match status" value="1"/>
</dbReference>
<keyword evidence="6" id="KW-0539">Nucleus</keyword>
<dbReference type="OrthoDB" id="205794at2759"/>
<evidence type="ECO:0000256" key="4">
    <source>
        <dbReference type="ARBA" id="ARBA00022728"/>
    </source>
</evidence>
<name>A0A2T9ZI04_9FUNG</name>
<accession>A0A2T9ZI04</accession>
<gene>
    <name evidence="8" type="ORF">BB560_001296</name>
</gene>
<keyword evidence="9" id="KW-1185">Reference proteome</keyword>
<dbReference type="Proteomes" id="UP000245609">
    <property type="component" value="Unassembled WGS sequence"/>
</dbReference>
<keyword evidence="5" id="KW-0508">mRNA splicing</keyword>
<dbReference type="GO" id="GO:0071013">
    <property type="term" value="C:catalytic step 2 spliceosome"/>
    <property type="evidence" value="ECO:0007669"/>
    <property type="project" value="TreeGrafter"/>
</dbReference>
<evidence type="ECO:0000256" key="1">
    <source>
        <dbReference type="ARBA" id="ARBA00004123"/>
    </source>
</evidence>
<evidence type="ECO:0000313" key="8">
    <source>
        <dbReference type="EMBL" id="PVV04214.1"/>
    </source>
</evidence>
<evidence type="ECO:0000256" key="3">
    <source>
        <dbReference type="ARBA" id="ARBA00022664"/>
    </source>
</evidence>
<dbReference type="InterPro" id="IPR008409">
    <property type="entry name" value="SPF27"/>
</dbReference>
<dbReference type="EMBL" id="MBFS01000150">
    <property type="protein sequence ID" value="PVV04214.1"/>
    <property type="molecule type" value="Genomic_DNA"/>
</dbReference>
<comment type="caution">
    <text evidence="8">The sequence shown here is derived from an EMBL/GenBank/DDBJ whole genome shotgun (WGS) entry which is preliminary data.</text>
</comment>
<dbReference type="PANTHER" id="PTHR13296">
    <property type="entry name" value="BCAS2 PROTEIN"/>
    <property type="match status" value="1"/>
</dbReference>
<dbReference type="Pfam" id="PF05700">
    <property type="entry name" value="BCAS2"/>
    <property type="match status" value="1"/>
</dbReference>
<keyword evidence="7" id="KW-0175">Coiled coil</keyword>
<dbReference type="GO" id="GO:0008380">
    <property type="term" value="P:RNA splicing"/>
    <property type="evidence" value="ECO:0007669"/>
    <property type="project" value="UniProtKB-KW"/>
</dbReference>
<comment type="similarity">
    <text evidence="2">Belongs to the SPF27 family.</text>
</comment>
<evidence type="ECO:0000256" key="6">
    <source>
        <dbReference type="ARBA" id="ARBA00023242"/>
    </source>
</evidence>
<proteinExistence type="inferred from homology"/>
<evidence type="ECO:0000313" key="9">
    <source>
        <dbReference type="Proteomes" id="UP000245609"/>
    </source>
</evidence>
<organism evidence="8 9">
    <name type="scientific">Smittium megazygosporum</name>
    <dbReference type="NCBI Taxonomy" id="133381"/>
    <lineage>
        <taxon>Eukaryota</taxon>
        <taxon>Fungi</taxon>
        <taxon>Fungi incertae sedis</taxon>
        <taxon>Zoopagomycota</taxon>
        <taxon>Kickxellomycotina</taxon>
        <taxon>Harpellomycetes</taxon>
        <taxon>Harpellales</taxon>
        <taxon>Legeriomycetaceae</taxon>
        <taxon>Smittium</taxon>
    </lineage>
</organism>